<name>A0A7W9HL51_9PSEU</name>
<dbReference type="RefSeq" id="WP_184921538.1">
    <property type="nucleotide sequence ID" value="NZ_JACHMO010000001.1"/>
</dbReference>
<dbReference type="SUPFAM" id="SSF48371">
    <property type="entry name" value="ARM repeat"/>
    <property type="match status" value="2"/>
</dbReference>
<comment type="caution">
    <text evidence="1">The sequence shown here is derived from an EMBL/GenBank/DDBJ whole genome shotgun (WGS) entry which is preliminary data.</text>
</comment>
<sequence length="673" mass="71567">MDLFTGLDDIDWNALEHAYGPAHEVPDLLRGLVSDDPAVRESALDSMYGGVHHQESIYDSTLASIPFLIRIAGQVELPGRADVVELLASIGNPEGDFEPGTLERQATDAVAEAFPLFLAALDDPYPAVRQAACEALTVCRAETDHVVDVLVERLRIETDAEARTAIVTALGTFGARAELPSLAVRLSELVADHTDPALRITALTELARFAPDALPDDVVAVASGLIAEVYAAGTPTPEPAGFSTPTLLGMLREQTEQRAAGRHAPDAFILLAGLNRALGDRVADRTALLLPLLESADWEQRIDAVNVASALVQGWRGDHERLVRLIGAQLHAPEPRVPAAAASALKDLYEVAAPAADALADSLTAAPREAPHTDTGPPAWLTLWSNGLPSTGPTLHALAVLRDPRAVEPVRWALERPEPPSDIGHVVRALGPPAADFLPLIRTRLRDLPVIEGYDSRRSSLVLALGSLGAAEAVPDILEFLPDTSALDALGALGPRAAEALPALRGLLNDPDQWVAIRAASALWRVDGDADVVLPVLLRHLDNTKAVEAIAELGQAAAPHVPALRALLEAPDDTGWRRLHVAEALWRTTGDADAVLPLLTTVWTVNARVRPAAARCLADMGPAAAPALPLLRDELARPRRHGASDTAWSSDQVRADEELVRLCRDALVAIGAE</sequence>
<evidence type="ECO:0008006" key="3">
    <source>
        <dbReference type="Google" id="ProtNLM"/>
    </source>
</evidence>
<gene>
    <name evidence="1" type="ORF">F4560_003716</name>
</gene>
<organism evidence="1 2">
    <name type="scientific">Saccharothrix ecbatanensis</name>
    <dbReference type="NCBI Taxonomy" id="1105145"/>
    <lineage>
        <taxon>Bacteria</taxon>
        <taxon>Bacillati</taxon>
        <taxon>Actinomycetota</taxon>
        <taxon>Actinomycetes</taxon>
        <taxon>Pseudonocardiales</taxon>
        <taxon>Pseudonocardiaceae</taxon>
        <taxon>Saccharothrix</taxon>
    </lineage>
</organism>
<accession>A0A7W9HL51</accession>
<evidence type="ECO:0000313" key="2">
    <source>
        <dbReference type="Proteomes" id="UP000552097"/>
    </source>
</evidence>
<dbReference type="InterPro" id="IPR004155">
    <property type="entry name" value="PBS_lyase_HEAT"/>
</dbReference>
<dbReference type="Gene3D" id="1.25.10.10">
    <property type="entry name" value="Leucine-rich Repeat Variant"/>
    <property type="match status" value="3"/>
</dbReference>
<dbReference type="AlphaFoldDB" id="A0A7W9HL51"/>
<dbReference type="GO" id="GO:0016491">
    <property type="term" value="F:oxidoreductase activity"/>
    <property type="evidence" value="ECO:0007669"/>
    <property type="project" value="TreeGrafter"/>
</dbReference>
<protein>
    <recommendedName>
        <fullName evidence="3">HEAT repeat protein</fullName>
    </recommendedName>
</protein>
<dbReference type="EMBL" id="JACHMO010000001">
    <property type="protein sequence ID" value="MBB5803948.1"/>
    <property type="molecule type" value="Genomic_DNA"/>
</dbReference>
<dbReference type="InterPro" id="IPR016024">
    <property type="entry name" value="ARM-type_fold"/>
</dbReference>
<dbReference type="PANTHER" id="PTHR12697:SF5">
    <property type="entry name" value="DEOXYHYPUSINE HYDROXYLASE"/>
    <property type="match status" value="1"/>
</dbReference>
<dbReference type="SMART" id="SM00567">
    <property type="entry name" value="EZ_HEAT"/>
    <property type="match status" value="6"/>
</dbReference>
<reference evidence="1 2" key="1">
    <citation type="submission" date="2020-08" db="EMBL/GenBank/DDBJ databases">
        <title>Sequencing the genomes of 1000 actinobacteria strains.</title>
        <authorList>
            <person name="Klenk H.-P."/>
        </authorList>
    </citation>
    <scope>NUCLEOTIDE SEQUENCE [LARGE SCALE GENOMIC DNA]</scope>
    <source>
        <strain evidence="1 2">DSM 45486</strain>
    </source>
</reference>
<dbReference type="InterPro" id="IPR011989">
    <property type="entry name" value="ARM-like"/>
</dbReference>
<evidence type="ECO:0000313" key="1">
    <source>
        <dbReference type="EMBL" id="MBB5803948.1"/>
    </source>
</evidence>
<dbReference type="PANTHER" id="PTHR12697">
    <property type="entry name" value="PBS LYASE HEAT-LIKE PROTEIN"/>
    <property type="match status" value="1"/>
</dbReference>
<keyword evidence="2" id="KW-1185">Reference proteome</keyword>
<dbReference type="Pfam" id="PF13646">
    <property type="entry name" value="HEAT_2"/>
    <property type="match status" value="1"/>
</dbReference>
<proteinExistence type="predicted"/>
<dbReference type="Proteomes" id="UP000552097">
    <property type="component" value="Unassembled WGS sequence"/>
</dbReference>